<feature type="domain" description="Pherophorin" evidence="2">
    <location>
        <begin position="132"/>
        <end position="241"/>
    </location>
</feature>
<feature type="region of interest" description="Disordered" evidence="1">
    <location>
        <begin position="84"/>
        <end position="118"/>
    </location>
</feature>
<evidence type="ECO:0000256" key="1">
    <source>
        <dbReference type="SAM" id="MobiDB-lite"/>
    </source>
</evidence>
<name>A0A8J4BKY1_9CHLO</name>
<dbReference type="AlphaFoldDB" id="A0A8J4BKY1"/>
<evidence type="ECO:0000313" key="4">
    <source>
        <dbReference type="Proteomes" id="UP000747399"/>
    </source>
</evidence>
<keyword evidence="4" id="KW-1185">Reference proteome</keyword>
<dbReference type="Proteomes" id="UP000747399">
    <property type="component" value="Unassembled WGS sequence"/>
</dbReference>
<reference evidence="3" key="1">
    <citation type="journal article" date="2021" name="Proc. Natl. Acad. Sci. U.S.A.">
        <title>Three genomes in the algal genus Volvox reveal the fate of a haploid sex-determining region after a transition to homothallism.</title>
        <authorList>
            <person name="Yamamoto K."/>
            <person name="Hamaji T."/>
            <person name="Kawai-Toyooka H."/>
            <person name="Matsuzaki R."/>
            <person name="Takahashi F."/>
            <person name="Nishimura Y."/>
            <person name="Kawachi M."/>
            <person name="Noguchi H."/>
            <person name="Minakuchi Y."/>
            <person name="Umen J.G."/>
            <person name="Toyoda A."/>
            <person name="Nozaki H."/>
        </authorList>
    </citation>
    <scope>NUCLEOTIDE SEQUENCE</scope>
    <source>
        <strain evidence="3">NIES-3780</strain>
    </source>
</reference>
<feature type="non-terminal residue" evidence="3">
    <location>
        <position position="244"/>
    </location>
</feature>
<comment type="caution">
    <text evidence="3">The sequence shown here is derived from an EMBL/GenBank/DDBJ whole genome shotgun (WGS) entry which is preliminary data.</text>
</comment>
<evidence type="ECO:0000313" key="3">
    <source>
        <dbReference type="EMBL" id="GIL60787.1"/>
    </source>
</evidence>
<accession>A0A8J4BKY1</accession>
<feature type="compositionally biased region" description="Low complexity" evidence="1">
    <location>
        <begin position="89"/>
        <end position="100"/>
    </location>
</feature>
<proteinExistence type="predicted"/>
<protein>
    <recommendedName>
        <fullName evidence="2">Pherophorin domain-containing protein</fullName>
    </recommendedName>
</protein>
<dbReference type="InterPro" id="IPR024616">
    <property type="entry name" value="Pherophorin"/>
</dbReference>
<organism evidence="3 4">
    <name type="scientific">Volvox africanus</name>
    <dbReference type="NCBI Taxonomy" id="51714"/>
    <lineage>
        <taxon>Eukaryota</taxon>
        <taxon>Viridiplantae</taxon>
        <taxon>Chlorophyta</taxon>
        <taxon>core chlorophytes</taxon>
        <taxon>Chlorophyceae</taxon>
        <taxon>CS clade</taxon>
        <taxon>Chlamydomonadales</taxon>
        <taxon>Volvocaceae</taxon>
        <taxon>Volvox</taxon>
    </lineage>
</organism>
<sequence length="244" mass="25623">MLIRHSHAHSLAPHTMAMPGLKQRSAVLMADAWQGLPKWRTTMTVLLFILITSTWSVCTAAQTAGAVRDGEYAMNGNAVANAGGGGSSGANVMGSSGSSSRNINDGTEGTDSEAGPGSARSLVDVIAARLSFQYGRCTRGTSNNPYRLVITSNVSEGVGASKVCFRLAVSRDCSDLDPTQRPGMCCRELVHHVHKIYIETDPLCKGSLLSSTMNGLPGRSWTWEAAAGPSAALKLSPANLNSTQ</sequence>
<dbReference type="Pfam" id="PF12499">
    <property type="entry name" value="DUF3707"/>
    <property type="match status" value="1"/>
</dbReference>
<gene>
    <name evidence="3" type="ORF">Vafri_15312</name>
</gene>
<evidence type="ECO:0000259" key="2">
    <source>
        <dbReference type="Pfam" id="PF12499"/>
    </source>
</evidence>
<dbReference type="EMBL" id="BNCO01000041">
    <property type="protein sequence ID" value="GIL60787.1"/>
    <property type="molecule type" value="Genomic_DNA"/>
</dbReference>